<feature type="coiled-coil region" evidence="1">
    <location>
        <begin position="161"/>
        <end position="223"/>
    </location>
</feature>
<evidence type="ECO:0000313" key="4">
    <source>
        <dbReference type="Proteomes" id="UP001648503"/>
    </source>
</evidence>
<name>A0ABQ8FGT1_9FUNG</name>
<evidence type="ECO:0000256" key="2">
    <source>
        <dbReference type="SAM" id="SignalP"/>
    </source>
</evidence>
<sequence>MKLISFIAISFLAITVSAKPHRSSRQFSQDEVQAELEKLTADYKTKEESFSPIDIENKTKRQKITEIKDKVDLIVDKLKKTGSNSHAKSKLDQQYHAYKAEWIDLKAKYHKQYPDYAKLREVRDDAKAVLELLVENNERIRIYNRKNEVQTGLSLGSFYNLGILNEQNDDLLKEIKTLLAKLKEIKGLLEKLEGIKNDKDLRRDNLRVQRDELKDKIRLRESQCKMIKKIVQKHKHNQPTGTRVRKFINSHLPNAQIK</sequence>
<evidence type="ECO:0000313" key="3">
    <source>
        <dbReference type="EMBL" id="KAH6598066.1"/>
    </source>
</evidence>
<feature type="signal peptide" evidence="2">
    <location>
        <begin position="1"/>
        <end position="18"/>
    </location>
</feature>
<feature type="chain" id="PRO_5047087874" evidence="2">
    <location>
        <begin position="19"/>
        <end position="258"/>
    </location>
</feature>
<gene>
    <name evidence="3" type="ORF">BASA50_003949</name>
</gene>
<keyword evidence="2" id="KW-0732">Signal</keyword>
<comment type="caution">
    <text evidence="3">The sequence shown here is derived from an EMBL/GenBank/DDBJ whole genome shotgun (WGS) entry which is preliminary data.</text>
</comment>
<dbReference type="EMBL" id="JAFCIX010000116">
    <property type="protein sequence ID" value="KAH6598066.1"/>
    <property type="molecule type" value="Genomic_DNA"/>
</dbReference>
<evidence type="ECO:0000256" key="1">
    <source>
        <dbReference type="SAM" id="Coils"/>
    </source>
</evidence>
<protein>
    <submittedName>
        <fullName evidence="3">Uncharacterized protein</fullName>
    </submittedName>
</protein>
<accession>A0ABQ8FGT1</accession>
<reference evidence="3 4" key="1">
    <citation type="submission" date="2021-02" db="EMBL/GenBank/DDBJ databases">
        <title>Variation within the Batrachochytrium salamandrivorans European outbreak.</title>
        <authorList>
            <person name="Kelly M."/>
            <person name="Pasmans F."/>
            <person name="Shea T.P."/>
            <person name="Munoz J.F."/>
            <person name="Carranza S."/>
            <person name="Cuomo C.A."/>
            <person name="Martel A."/>
        </authorList>
    </citation>
    <scope>NUCLEOTIDE SEQUENCE [LARGE SCALE GENOMIC DNA]</scope>
    <source>
        <strain evidence="3 4">AMFP18/2</strain>
    </source>
</reference>
<dbReference type="Proteomes" id="UP001648503">
    <property type="component" value="Unassembled WGS sequence"/>
</dbReference>
<proteinExistence type="predicted"/>
<organism evidence="3 4">
    <name type="scientific">Batrachochytrium salamandrivorans</name>
    <dbReference type="NCBI Taxonomy" id="1357716"/>
    <lineage>
        <taxon>Eukaryota</taxon>
        <taxon>Fungi</taxon>
        <taxon>Fungi incertae sedis</taxon>
        <taxon>Chytridiomycota</taxon>
        <taxon>Chytridiomycota incertae sedis</taxon>
        <taxon>Chytridiomycetes</taxon>
        <taxon>Rhizophydiales</taxon>
        <taxon>Rhizophydiales incertae sedis</taxon>
        <taxon>Batrachochytrium</taxon>
    </lineage>
</organism>
<keyword evidence="1" id="KW-0175">Coiled coil</keyword>
<keyword evidence="4" id="KW-1185">Reference proteome</keyword>